<name>A0A813I9X3_POLGL</name>
<evidence type="ECO:0000256" key="1">
    <source>
        <dbReference type="SAM" id="MobiDB-lite"/>
    </source>
</evidence>
<keyword evidence="2" id="KW-0732">Signal</keyword>
<feature type="signal peptide" evidence="2">
    <location>
        <begin position="1"/>
        <end position="22"/>
    </location>
</feature>
<evidence type="ECO:0000256" key="2">
    <source>
        <dbReference type="SAM" id="SignalP"/>
    </source>
</evidence>
<accession>A0A813I9X3</accession>
<sequence>MAGAGAAKPLLVGGALFVGGLALAGKELWQELPEPCQVVALHLADPKVQAELGFVAAPWSTRLWHGQVDPHFARLTVPLYEVSAPFPSALPWLRLPHRRSELHASLERRPNGGSWQLLSMLEDLGVAAAEAAGPTPRRTDDIVAAETGLSVPSAPSALAWPSLDFEAAAAKAEATVPESAPFSRTPAVPPPSQGCPFSGGGSAKVEAAVPKSAPLSQTPTASPPP</sequence>
<protein>
    <recommendedName>
        <fullName evidence="5">Mannosyltransferase</fullName>
    </recommendedName>
</protein>
<comment type="caution">
    <text evidence="3">The sequence shown here is derived from an EMBL/GenBank/DDBJ whole genome shotgun (WGS) entry which is preliminary data.</text>
</comment>
<reference evidence="3" key="1">
    <citation type="submission" date="2021-02" db="EMBL/GenBank/DDBJ databases">
        <authorList>
            <person name="Dougan E. K."/>
            <person name="Rhodes N."/>
            <person name="Thang M."/>
            <person name="Chan C."/>
        </authorList>
    </citation>
    <scope>NUCLEOTIDE SEQUENCE</scope>
</reference>
<dbReference type="Proteomes" id="UP000626109">
    <property type="component" value="Unassembled WGS sequence"/>
</dbReference>
<evidence type="ECO:0008006" key="5">
    <source>
        <dbReference type="Google" id="ProtNLM"/>
    </source>
</evidence>
<organism evidence="3 4">
    <name type="scientific">Polarella glacialis</name>
    <name type="common">Dinoflagellate</name>
    <dbReference type="NCBI Taxonomy" id="89957"/>
    <lineage>
        <taxon>Eukaryota</taxon>
        <taxon>Sar</taxon>
        <taxon>Alveolata</taxon>
        <taxon>Dinophyceae</taxon>
        <taxon>Suessiales</taxon>
        <taxon>Suessiaceae</taxon>
        <taxon>Polarella</taxon>
    </lineage>
</organism>
<feature type="compositionally biased region" description="Polar residues" evidence="1">
    <location>
        <begin position="214"/>
        <end position="225"/>
    </location>
</feature>
<dbReference type="AlphaFoldDB" id="A0A813I9X3"/>
<gene>
    <name evidence="3" type="ORF">PGLA2088_LOCUS4968</name>
</gene>
<feature type="region of interest" description="Disordered" evidence="1">
    <location>
        <begin position="171"/>
        <end position="225"/>
    </location>
</feature>
<feature type="chain" id="PRO_5032910597" description="Mannosyltransferase" evidence="2">
    <location>
        <begin position="23"/>
        <end position="225"/>
    </location>
</feature>
<evidence type="ECO:0000313" key="4">
    <source>
        <dbReference type="Proteomes" id="UP000626109"/>
    </source>
</evidence>
<evidence type="ECO:0000313" key="3">
    <source>
        <dbReference type="EMBL" id="CAE8646625.1"/>
    </source>
</evidence>
<dbReference type="EMBL" id="CAJNNW010004644">
    <property type="protein sequence ID" value="CAE8646625.1"/>
    <property type="molecule type" value="Genomic_DNA"/>
</dbReference>
<proteinExistence type="predicted"/>